<keyword evidence="3" id="KW-0378">Hydrolase</keyword>
<feature type="domain" description="Exonuclease" evidence="8">
    <location>
        <begin position="59"/>
        <end position="240"/>
    </location>
</feature>
<dbReference type="KEGG" id="pmes:FX988_00859"/>
<evidence type="ECO:0000256" key="7">
    <source>
        <dbReference type="ARBA" id="ARBA00049244"/>
    </source>
</evidence>
<proteinExistence type="predicted"/>
<evidence type="ECO:0000256" key="5">
    <source>
        <dbReference type="ARBA" id="ARBA00025483"/>
    </source>
</evidence>
<keyword evidence="9" id="KW-0808">Transferase</keyword>
<dbReference type="Gene3D" id="3.30.420.10">
    <property type="entry name" value="Ribonuclease H-like superfamily/Ribonuclease H"/>
    <property type="match status" value="1"/>
</dbReference>
<dbReference type="GO" id="GO:0003887">
    <property type="term" value="F:DNA-directed DNA polymerase activity"/>
    <property type="evidence" value="ECO:0007669"/>
    <property type="project" value="UniProtKB-EC"/>
</dbReference>
<evidence type="ECO:0000256" key="2">
    <source>
        <dbReference type="ARBA" id="ARBA00022722"/>
    </source>
</evidence>
<dbReference type="AlphaFoldDB" id="A0A857JHH6"/>
<dbReference type="GO" id="GO:0005829">
    <property type="term" value="C:cytosol"/>
    <property type="evidence" value="ECO:0007669"/>
    <property type="project" value="TreeGrafter"/>
</dbReference>
<evidence type="ECO:0000313" key="9">
    <source>
        <dbReference type="EMBL" id="QHJ10640.1"/>
    </source>
</evidence>
<dbReference type="OrthoDB" id="5497329at2"/>
<dbReference type="NCBIfam" id="NF006602">
    <property type="entry name" value="PRK09146.1"/>
    <property type="match status" value="1"/>
</dbReference>
<evidence type="ECO:0000259" key="8">
    <source>
        <dbReference type="SMART" id="SM00479"/>
    </source>
</evidence>
<dbReference type="GO" id="GO:0008408">
    <property type="term" value="F:3'-5' exonuclease activity"/>
    <property type="evidence" value="ECO:0007669"/>
    <property type="project" value="TreeGrafter"/>
</dbReference>
<dbReference type="FunFam" id="3.30.420.10:FF:000045">
    <property type="entry name" value="3'-5' exonuclease DinG"/>
    <property type="match status" value="1"/>
</dbReference>
<comment type="subunit">
    <text evidence="6">DNA polymerase III contains a core (composed of alpha, epsilon and theta chains) that associates with a tau subunit. This core dimerizes to form the POLIII' complex. PolIII' associates with the gamma complex (composed of gamma, delta, delta', psi and chi chains) and with the beta chain to form the complete DNA polymerase III complex.</text>
</comment>
<dbReference type="PANTHER" id="PTHR30231">
    <property type="entry name" value="DNA POLYMERASE III SUBUNIT EPSILON"/>
    <property type="match status" value="1"/>
</dbReference>
<dbReference type="GO" id="GO:0003677">
    <property type="term" value="F:DNA binding"/>
    <property type="evidence" value="ECO:0007669"/>
    <property type="project" value="InterPro"/>
</dbReference>
<name>A0A857JHH6_9ALTE</name>
<keyword evidence="9" id="KW-0548">Nucleotidyltransferase</keyword>
<dbReference type="RefSeq" id="WP_160178489.1">
    <property type="nucleotide sequence ID" value="NZ_CP047656.1"/>
</dbReference>
<dbReference type="Proteomes" id="UP000464524">
    <property type="component" value="Chromosome"/>
</dbReference>
<evidence type="ECO:0000256" key="3">
    <source>
        <dbReference type="ARBA" id="ARBA00022801"/>
    </source>
</evidence>
<keyword evidence="2" id="KW-0540">Nuclease</keyword>
<dbReference type="InterPro" id="IPR006054">
    <property type="entry name" value="DnaQ"/>
</dbReference>
<protein>
    <recommendedName>
        <fullName evidence="1">DNA-directed DNA polymerase</fullName>
        <ecNumber evidence="1">2.7.7.7</ecNumber>
    </recommendedName>
</protein>
<sequence length="251" mass="28212">MFYLDKSTLQDKPDLRRLGKGTDWGGEYAKRQKNARYPGLKRFYAQGAVSGDTPIGEAPLVALDFETTGLNPKTDSIVSIGLVAMTAQRIRCAQAQHWIIKPDTELKSNSVVIHGITHSDVADAPSFNRVLDELLEHLQGKVVVAHHKDIETRFLNSAMKHYIGEEIVFPCIDTMALEARFSRTLKRTFLRSLLGQKTPSIRLTDCRTRYHLPYYRQHNALTDATACAELLQAQIATHYSDEATPISAIWC</sequence>
<accession>A0A857JHH6</accession>
<dbReference type="Pfam" id="PF00929">
    <property type="entry name" value="RNase_T"/>
    <property type="match status" value="1"/>
</dbReference>
<dbReference type="EC" id="2.7.7.7" evidence="1"/>
<dbReference type="CDD" id="cd06127">
    <property type="entry name" value="DEDDh"/>
    <property type="match status" value="1"/>
</dbReference>
<evidence type="ECO:0000313" key="10">
    <source>
        <dbReference type="Proteomes" id="UP000464524"/>
    </source>
</evidence>
<organism evidence="9 10">
    <name type="scientific">Paraglaciecola mesophila</name>
    <dbReference type="NCBI Taxonomy" id="197222"/>
    <lineage>
        <taxon>Bacteria</taxon>
        <taxon>Pseudomonadati</taxon>
        <taxon>Pseudomonadota</taxon>
        <taxon>Gammaproteobacteria</taxon>
        <taxon>Alteromonadales</taxon>
        <taxon>Alteromonadaceae</taxon>
        <taxon>Paraglaciecola</taxon>
    </lineage>
</organism>
<dbReference type="SMART" id="SM00479">
    <property type="entry name" value="EXOIII"/>
    <property type="match status" value="1"/>
</dbReference>
<dbReference type="GO" id="GO:0006260">
    <property type="term" value="P:DNA replication"/>
    <property type="evidence" value="ECO:0007669"/>
    <property type="project" value="InterPro"/>
</dbReference>
<evidence type="ECO:0000256" key="6">
    <source>
        <dbReference type="ARBA" id="ARBA00026073"/>
    </source>
</evidence>
<keyword evidence="4" id="KW-0269">Exonuclease</keyword>
<comment type="function">
    <text evidence="5">DNA polymerase III is a complex, multichain enzyme responsible for most of the replicative synthesis in bacteria. The epsilon subunit contain the editing function and is a proofreading 3'-5' exonuclease.</text>
</comment>
<dbReference type="PANTHER" id="PTHR30231:SF4">
    <property type="entry name" value="PROTEIN NEN2"/>
    <property type="match status" value="1"/>
</dbReference>
<evidence type="ECO:0000256" key="1">
    <source>
        <dbReference type="ARBA" id="ARBA00012417"/>
    </source>
</evidence>
<gene>
    <name evidence="9" type="ORF">FX988_00859</name>
</gene>
<evidence type="ECO:0000256" key="4">
    <source>
        <dbReference type="ARBA" id="ARBA00022839"/>
    </source>
</evidence>
<dbReference type="InterPro" id="IPR013520">
    <property type="entry name" value="Ribonucl_H"/>
</dbReference>
<dbReference type="EMBL" id="CP047656">
    <property type="protein sequence ID" value="QHJ10640.1"/>
    <property type="molecule type" value="Genomic_DNA"/>
</dbReference>
<dbReference type="SUPFAM" id="SSF53098">
    <property type="entry name" value="Ribonuclease H-like"/>
    <property type="match status" value="1"/>
</dbReference>
<keyword evidence="10" id="KW-1185">Reference proteome</keyword>
<dbReference type="NCBIfam" id="TIGR00573">
    <property type="entry name" value="dnaq"/>
    <property type="match status" value="1"/>
</dbReference>
<comment type="catalytic activity">
    <reaction evidence="7">
        <text>DNA(n) + a 2'-deoxyribonucleoside 5'-triphosphate = DNA(n+1) + diphosphate</text>
        <dbReference type="Rhea" id="RHEA:22508"/>
        <dbReference type="Rhea" id="RHEA-COMP:17339"/>
        <dbReference type="Rhea" id="RHEA-COMP:17340"/>
        <dbReference type="ChEBI" id="CHEBI:33019"/>
        <dbReference type="ChEBI" id="CHEBI:61560"/>
        <dbReference type="ChEBI" id="CHEBI:173112"/>
        <dbReference type="EC" id="2.7.7.7"/>
    </reaction>
</comment>
<dbReference type="InterPro" id="IPR012337">
    <property type="entry name" value="RNaseH-like_sf"/>
</dbReference>
<dbReference type="InterPro" id="IPR036397">
    <property type="entry name" value="RNaseH_sf"/>
</dbReference>
<reference evidence="9 10" key="1">
    <citation type="submission" date="2019-12" db="EMBL/GenBank/DDBJ databases">
        <title>Genome sequencing and assembly of endphytes of Porphyra tenera.</title>
        <authorList>
            <person name="Park J.M."/>
            <person name="Shin R."/>
            <person name="Jo S.H."/>
        </authorList>
    </citation>
    <scope>NUCLEOTIDE SEQUENCE [LARGE SCALE GENOMIC DNA]</scope>
    <source>
        <strain evidence="9 10">GPM4</strain>
    </source>
</reference>